<dbReference type="Gene3D" id="3.10.129.10">
    <property type="entry name" value="Hotdog Thioesterase"/>
    <property type="match status" value="1"/>
</dbReference>
<dbReference type="RefSeq" id="WP_133735075.1">
    <property type="nucleotide sequence ID" value="NZ_SOAX01000002.1"/>
</dbReference>
<evidence type="ECO:0000259" key="3">
    <source>
        <dbReference type="Pfam" id="PF03061"/>
    </source>
</evidence>
<comment type="similarity">
    <text evidence="1">Belongs to the 4-hydroxybenzoyl-CoA thioesterase family.</text>
</comment>
<dbReference type="GO" id="GO:0047617">
    <property type="term" value="F:fatty acyl-CoA hydrolase activity"/>
    <property type="evidence" value="ECO:0007669"/>
    <property type="project" value="TreeGrafter"/>
</dbReference>
<accession>A0A4R7K0L2</accession>
<proteinExistence type="inferred from homology"/>
<dbReference type="AlphaFoldDB" id="A0A4R7K0L2"/>
<evidence type="ECO:0000256" key="1">
    <source>
        <dbReference type="ARBA" id="ARBA00005953"/>
    </source>
</evidence>
<protein>
    <submittedName>
        <fullName evidence="4">Acyl-CoA thioester hydrolase</fullName>
    </submittedName>
</protein>
<dbReference type="NCBIfam" id="TIGR02799">
    <property type="entry name" value="thio_ybgC"/>
    <property type="match status" value="1"/>
</dbReference>
<name>A0A4R7K0L2_9GAMM</name>
<evidence type="ECO:0000313" key="5">
    <source>
        <dbReference type="Proteomes" id="UP000295830"/>
    </source>
</evidence>
<dbReference type="SUPFAM" id="SSF54637">
    <property type="entry name" value="Thioesterase/thiol ester dehydrase-isomerase"/>
    <property type="match status" value="1"/>
</dbReference>
<dbReference type="InterPro" id="IPR006683">
    <property type="entry name" value="Thioestr_dom"/>
</dbReference>
<comment type="caution">
    <text evidence="4">The sequence shown here is derived from an EMBL/GenBank/DDBJ whole genome shotgun (WGS) entry which is preliminary data.</text>
</comment>
<dbReference type="EMBL" id="SOAX01000002">
    <property type="protein sequence ID" value="TDT42969.1"/>
    <property type="molecule type" value="Genomic_DNA"/>
</dbReference>
<keyword evidence="5" id="KW-1185">Reference proteome</keyword>
<feature type="domain" description="Thioesterase" evidence="3">
    <location>
        <begin position="18"/>
        <end position="100"/>
    </location>
</feature>
<keyword evidence="2 4" id="KW-0378">Hydrolase</keyword>
<gene>
    <name evidence="4" type="ORF">DES49_0773</name>
</gene>
<dbReference type="InterPro" id="IPR014166">
    <property type="entry name" value="Tol-Pal_acyl-CoA_thioesterase"/>
</dbReference>
<dbReference type="PANTHER" id="PTHR31793">
    <property type="entry name" value="4-HYDROXYBENZOYL-COA THIOESTERASE FAMILY MEMBER"/>
    <property type="match status" value="1"/>
</dbReference>
<dbReference type="CDD" id="cd00586">
    <property type="entry name" value="4HBT"/>
    <property type="match status" value="1"/>
</dbReference>
<dbReference type="InterPro" id="IPR006684">
    <property type="entry name" value="YbgC/YbaW"/>
</dbReference>
<dbReference type="OrthoDB" id="9808429at2"/>
<evidence type="ECO:0000313" key="4">
    <source>
        <dbReference type="EMBL" id="TDT42969.1"/>
    </source>
</evidence>
<dbReference type="Pfam" id="PF03061">
    <property type="entry name" value="4HBT"/>
    <property type="match status" value="1"/>
</dbReference>
<dbReference type="FunFam" id="3.10.129.10:FF:000004">
    <property type="entry name" value="Tol-pal system-associated acyl-CoA thioesterase"/>
    <property type="match status" value="1"/>
</dbReference>
<dbReference type="Proteomes" id="UP000295830">
    <property type="component" value="Unassembled WGS sequence"/>
</dbReference>
<dbReference type="InterPro" id="IPR050563">
    <property type="entry name" value="4-hydroxybenzoyl-CoA_TE"/>
</dbReference>
<sequence>MTDFRWPVRIYVEDTDAGGIVFYANYLKYFERARTEWVRSRGVALRGRLEEGIAFVVHSLNIRYLQPAFLDDELEISADLISATRTAMTFRQEAWRRDDGAALVSGEVKVACVQLPSGRPRRIPEDLDRVLKDTLSGNE</sequence>
<reference evidence="4 5" key="1">
    <citation type="submission" date="2019-03" db="EMBL/GenBank/DDBJ databases">
        <title>Genomic Encyclopedia of Type Strains, Phase IV (KMG-IV): sequencing the most valuable type-strain genomes for metagenomic binning, comparative biology and taxonomic classification.</title>
        <authorList>
            <person name="Goeker M."/>
        </authorList>
    </citation>
    <scope>NUCLEOTIDE SEQUENCE [LARGE SCALE GENOMIC DNA]</scope>
    <source>
        <strain evidence="4 5">DSM 15505</strain>
    </source>
</reference>
<dbReference type="NCBIfam" id="TIGR00051">
    <property type="entry name" value="YbgC/FadM family acyl-CoA thioesterase"/>
    <property type="match status" value="1"/>
</dbReference>
<dbReference type="InterPro" id="IPR029069">
    <property type="entry name" value="HotDog_dom_sf"/>
</dbReference>
<evidence type="ECO:0000256" key="2">
    <source>
        <dbReference type="ARBA" id="ARBA00022801"/>
    </source>
</evidence>
<organism evidence="4 5">
    <name type="scientific">Halospina denitrificans</name>
    <dbReference type="NCBI Taxonomy" id="332522"/>
    <lineage>
        <taxon>Bacteria</taxon>
        <taxon>Pseudomonadati</taxon>
        <taxon>Pseudomonadota</taxon>
        <taxon>Gammaproteobacteria</taxon>
        <taxon>Halospina</taxon>
    </lineage>
</organism>
<dbReference type="PANTHER" id="PTHR31793:SF37">
    <property type="entry name" value="ACYL-COA THIOESTER HYDROLASE YBGC"/>
    <property type="match status" value="1"/>
</dbReference>
<dbReference type="PIRSF" id="PIRSF003230">
    <property type="entry name" value="YbgC"/>
    <property type="match status" value="1"/>
</dbReference>